<keyword evidence="1" id="KW-0805">Transcription regulation</keyword>
<dbReference type="CDD" id="cd06170">
    <property type="entry name" value="LuxR_C_like"/>
    <property type="match status" value="1"/>
</dbReference>
<dbReference type="PROSITE" id="PS00622">
    <property type="entry name" value="HTH_LUXR_1"/>
    <property type="match status" value="1"/>
</dbReference>
<dbReference type="InterPro" id="IPR000792">
    <property type="entry name" value="Tscrpt_reg_LuxR_C"/>
</dbReference>
<evidence type="ECO:0000256" key="3">
    <source>
        <dbReference type="ARBA" id="ARBA00023163"/>
    </source>
</evidence>
<evidence type="ECO:0000313" key="6">
    <source>
        <dbReference type="Proteomes" id="UP000568380"/>
    </source>
</evidence>
<dbReference type="GO" id="GO:0003677">
    <property type="term" value="F:DNA binding"/>
    <property type="evidence" value="ECO:0007669"/>
    <property type="project" value="UniProtKB-KW"/>
</dbReference>
<sequence length="364" mass="39501">MGSPSAVRRRRTDVLTRAERAEHADELFAVTSARLRRVVAFDASVWSATDPETGLVTAPMRVENLGGGEHCAAYWESEILGESPFAFRDLARAEVAVASRRHDGRRPWQAENEELRAVLRTGRRTWGVVSLFRDKGRAPFGPEELEFVASLSAPLAARLRSFARPSDVRPAPDAPGPGLVLFDASGQATSVNEEARHYLARLPAGPSAGSDLGVRLPIWIVTAALQARACPPGQAARVRIRTADGHWLVCHASALSGPGGSAGPIVLVIEPAAASDMAVIVAEAYELSPRELEITQLIALGLTTGEIAGRLFISHHTVRDHVKAVFAKVRVSSRGELVARLFAENFWPRRVRTSPDVPRYRDRA</sequence>
<dbReference type="SMART" id="SM00421">
    <property type="entry name" value="HTH_LUXR"/>
    <property type="match status" value="1"/>
</dbReference>
<dbReference type="Pfam" id="PF00196">
    <property type="entry name" value="GerE"/>
    <property type="match status" value="1"/>
</dbReference>
<dbReference type="PRINTS" id="PR00038">
    <property type="entry name" value="HTHLUXR"/>
</dbReference>
<accession>A0A7W8AEF5</accession>
<dbReference type="PROSITE" id="PS50043">
    <property type="entry name" value="HTH_LUXR_2"/>
    <property type="match status" value="1"/>
</dbReference>
<comment type="caution">
    <text evidence="5">The sequence shown here is derived from an EMBL/GenBank/DDBJ whole genome shotgun (WGS) entry which is preliminary data.</text>
</comment>
<dbReference type="GO" id="GO:0006355">
    <property type="term" value="P:regulation of DNA-templated transcription"/>
    <property type="evidence" value="ECO:0007669"/>
    <property type="project" value="InterPro"/>
</dbReference>
<reference evidence="5 6" key="1">
    <citation type="submission" date="2020-08" db="EMBL/GenBank/DDBJ databases">
        <title>Genomic Encyclopedia of Type Strains, Phase IV (KMG-IV): sequencing the most valuable type-strain genomes for metagenomic binning, comparative biology and taxonomic classification.</title>
        <authorList>
            <person name="Goeker M."/>
        </authorList>
    </citation>
    <scope>NUCLEOTIDE SEQUENCE [LARGE SCALE GENOMIC DNA]</scope>
    <source>
        <strain evidence="5 6">DSM 45385</strain>
    </source>
</reference>
<dbReference type="AlphaFoldDB" id="A0A7W8AEF5"/>
<keyword evidence="6" id="KW-1185">Reference proteome</keyword>
<dbReference type="Gene3D" id="1.10.10.10">
    <property type="entry name" value="Winged helix-like DNA-binding domain superfamily/Winged helix DNA-binding domain"/>
    <property type="match status" value="1"/>
</dbReference>
<keyword evidence="3" id="KW-0804">Transcription</keyword>
<dbReference type="InterPro" id="IPR016032">
    <property type="entry name" value="Sig_transdc_resp-reg_C-effctor"/>
</dbReference>
<keyword evidence="2 5" id="KW-0238">DNA-binding</keyword>
<evidence type="ECO:0000259" key="4">
    <source>
        <dbReference type="PROSITE" id="PS50043"/>
    </source>
</evidence>
<name>A0A7W8AEF5_9ACTN</name>
<dbReference type="SUPFAM" id="SSF46894">
    <property type="entry name" value="C-terminal effector domain of the bipartite response regulators"/>
    <property type="match status" value="1"/>
</dbReference>
<feature type="domain" description="HTH luxR-type" evidence="4">
    <location>
        <begin position="280"/>
        <end position="345"/>
    </location>
</feature>
<protein>
    <submittedName>
        <fullName evidence="5">DNA-binding CsgD family transcriptional regulator</fullName>
    </submittedName>
</protein>
<evidence type="ECO:0000256" key="1">
    <source>
        <dbReference type="ARBA" id="ARBA00023015"/>
    </source>
</evidence>
<evidence type="ECO:0000313" key="5">
    <source>
        <dbReference type="EMBL" id="MBB5084682.1"/>
    </source>
</evidence>
<organism evidence="5 6">
    <name type="scientific">Nonomuraea endophytica</name>
    <dbReference type="NCBI Taxonomy" id="714136"/>
    <lineage>
        <taxon>Bacteria</taxon>
        <taxon>Bacillati</taxon>
        <taxon>Actinomycetota</taxon>
        <taxon>Actinomycetes</taxon>
        <taxon>Streptosporangiales</taxon>
        <taxon>Streptosporangiaceae</taxon>
        <taxon>Nonomuraea</taxon>
    </lineage>
</organism>
<dbReference type="EMBL" id="JACHIN010000025">
    <property type="protein sequence ID" value="MBB5084682.1"/>
    <property type="molecule type" value="Genomic_DNA"/>
</dbReference>
<dbReference type="PANTHER" id="PTHR44688:SF16">
    <property type="entry name" value="DNA-BINDING TRANSCRIPTIONAL ACTIVATOR DEVR_DOSR"/>
    <property type="match status" value="1"/>
</dbReference>
<proteinExistence type="predicted"/>
<dbReference type="Proteomes" id="UP000568380">
    <property type="component" value="Unassembled WGS sequence"/>
</dbReference>
<gene>
    <name evidence="5" type="ORF">HNR40_010193</name>
</gene>
<dbReference type="RefSeq" id="WP_312896846.1">
    <property type="nucleotide sequence ID" value="NZ_JACHIN010000025.1"/>
</dbReference>
<evidence type="ECO:0000256" key="2">
    <source>
        <dbReference type="ARBA" id="ARBA00023125"/>
    </source>
</evidence>
<dbReference type="InterPro" id="IPR036388">
    <property type="entry name" value="WH-like_DNA-bd_sf"/>
</dbReference>
<dbReference type="PANTHER" id="PTHR44688">
    <property type="entry name" value="DNA-BINDING TRANSCRIPTIONAL ACTIVATOR DEVR_DOSR"/>
    <property type="match status" value="1"/>
</dbReference>